<protein>
    <submittedName>
        <fullName evidence="3">Uncharacterized protein</fullName>
    </submittedName>
</protein>
<accession>A0A8S2QBG4</accession>
<feature type="transmembrane region" description="Helical" evidence="1">
    <location>
        <begin position="91"/>
        <end position="110"/>
    </location>
</feature>
<keyword evidence="1" id="KW-0472">Membrane</keyword>
<gene>
    <name evidence="2" type="ORF">OVA965_LOCUS28010</name>
    <name evidence="3" type="ORF">TMI583_LOCUS28759</name>
</gene>
<evidence type="ECO:0000313" key="2">
    <source>
        <dbReference type="EMBL" id="CAF1289227.1"/>
    </source>
</evidence>
<evidence type="ECO:0000313" key="4">
    <source>
        <dbReference type="Proteomes" id="UP000682733"/>
    </source>
</evidence>
<keyword evidence="1" id="KW-0812">Transmembrane</keyword>
<dbReference type="Proteomes" id="UP000677228">
    <property type="component" value="Unassembled WGS sequence"/>
</dbReference>
<organism evidence="3 4">
    <name type="scientific">Didymodactylos carnosus</name>
    <dbReference type="NCBI Taxonomy" id="1234261"/>
    <lineage>
        <taxon>Eukaryota</taxon>
        <taxon>Metazoa</taxon>
        <taxon>Spiralia</taxon>
        <taxon>Gnathifera</taxon>
        <taxon>Rotifera</taxon>
        <taxon>Eurotatoria</taxon>
        <taxon>Bdelloidea</taxon>
        <taxon>Philodinida</taxon>
        <taxon>Philodinidae</taxon>
        <taxon>Didymodactylos</taxon>
    </lineage>
</organism>
<reference evidence="3" key="1">
    <citation type="submission" date="2021-02" db="EMBL/GenBank/DDBJ databases">
        <authorList>
            <person name="Nowell W R."/>
        </authorList>
    </citation>
    <scope>NUCLEOTIDE SEQUENCE</scope>
</reference>
<proteinExistence type="predicted"/>
<dbReference type="AlphaFoldDB" id="A0A8S2QBG4"/>
<dbReference type="EMBL" id="CAJNOK010018830">
    <property type="protein sequence ID" value="CAF1289227.1"/>
    <property type="molecule type" value="Genomic_DNA"/>
</dbReference>
<keyword evidence="1" id="KW-1133">Transmembrane helix</keyword>
<dbReference type="EMBL" id="CAJOBA010040400">
    <property type="protein sequence ID" value="CAF4094107.1"/>
    <property type="molecule type" value="Genomic_DNA"/>
</dbReference>
<evidence type="ECO:0000313" key="3">
    <source>
        <dbReference type="EMBL" id="CAF4094107.1"/>
    </source>
</evidence>
<sequence>MAVQTLEKNFNTLKKSMDENARRLATIEKNNTPCTEKMNVLANMFMLINYNNKKAIKTQVSNGIKKCQFGAENFSTLDEQGRTKNDNDKGFPIMGLIVAGVVLAIAVIRVDVFSFKKKRQQTETYICPINNSNVDLFSCVTNDGFAIQASGKPEP</sequence>
<name>A0A8S2QBG4_9BILA</name>
<dbReference type="Proteomes" id="UP000682733">
    <property type="component" value="Unassembled WGS sequence"/>
</dbReference>
<comment type="caution">
    <text evidence="3">The sequence shown here is derived from an EMBL/GenBank/DDBJ whole genome shotgun (WGS) entry which is preliminary data.</text>
</comment>
<evidence type="ECO:0000256" key="1">
    <source>
        <dbReference type="SAM" id="Phobius"/>
    </source>
</evidence>